<dbReference type="PANTHER" id="PTHR48071:SF15">
    <property type="entry name" value="SRCR DOMAIN-CONTAINING PROTEIN"/>
    <property type="match status" value="1"/>
</dbReference>
<sequence length="255" mass="29190">MPNSHFLVISEESLKIRLVDGPHRCSGRLEVHHDGEWSSVCSHKWHGLDSNVVCRELKCGSLMRGKPCGFLKKGRGRIWKNTVKCTGDEEALSECQTKPIKPHHCHHREDIWVTCREPFQVKLVDGPDRCTGRLEVYHDGQWGSVCDDLWDDKDANVTCNQIKCGSCRPYIRGRKRFGQAKGTIWLDDVECTGNEISLDKCRHRVWSYNDCSHEEDVSVYCTGTQLTIFIPPLYMSTMYLSVLLPFPPSFHLLSI</sequence>
<feature type="disulfide bond" evidence="7">
    <location>
        <begin position="54"/>
        <end position="115"/>
    </location>
</feature>
<keyword evidence="5 7" id="KW-1015">Disulfide bond</keyword>
<comment type="caution">
    <text evidence="9">The sequence shown here is derived from an EMBL/GenBank/DDBJ whole genome shotgun (WGS) entry which is preliminary data.</text>
</comment>
<dbReference type="PRINTS" id="PR00258">
    <property type="entry name" value="SPERACTRCPTR"/>
</dbReference>
<organism evidence="9 10">
    <name type="scientific">Staurois parvus</name>
    <dbReference type="NCBI Taxonomy" id="386267"/>
    <lineage>
        <taxon>Eukaryota</taxon>
        <taxon>Metazoa</taxon>
        <taxon>Chordata</taxon>
        <taxon>Craniata</taxon>
        <taxon>Vertebrata</taxon>
        <taxon>Euteleostomi</taxon>
        <taxon>Amphibia</taxon>
        <taxon>Batrachia</taxon>
        <taxon>Anura</taxon>
        <taxon>Neobatrachia</taxon>
        <taxon>Ranoidea</taxon>
        <taxon>Ranidae</taxon>
        <taxon>Staurois</taxon>
    </lineage>
</organism>
<evidence type="ECO:0000259" key="8">
    <source>
        <dbReference type="PROSITE" id="PS50287"/>
    </source>
</evidence>
<keyword evidence="4" id="KW-0677">Repeat</keyword>
<evidence type="ECO:0000256" key="2">
    <source>
        <dbReference type="ARBA" id="ARBA00022525"/>
    </source>
</evidence>
<evidence type="ECO:0000256" key="4">
    <source>
        <dbReference type="ARBA" id="ARBA00022737"/>
    </source>
</evidence>
<keyword evidence="6" id="KW-0325">Glycoprotein</keyword>
<protein>
    <recommendedName>
        <fullName evidence="8">SRCR domain-containing protein</fullName>
    </recommendedName>
</protein>
<proteinExistence type="predicted"/>
<dbReference type="InterPro" id="IPR036772">
    <property type="entry name" value="SRCR-like_dom_sf"/>
</dbReference>
<dbReference type="InterPro" id="IPR001190">
    <property type="entry name" value="SRCR"/>
</dbReference>
<evidence type="ECO:0000313" key="10">
    <source>
        <dbReference type="Proteomes" id="UP001162483"/>
    </source>
</evidence>
<feature type="domain" description="SRCR" evidence="8">
    <location>
        <begin position="16"/>
        <end position="116"/>
    </location>
</feature>
<keyword evidence="2" id="KW-0964">Secreted</keyword>
<dbReference type="EMBL" id="CATNWA010020780">
    <property type="protein sequence ID" value="CAI9619878.1"/>
    <property type="molecule type" value="Genomic_DNA"/>
</dbReference>
<evidence type="ECO:0000313" key="9">
    <source>
        <dbReference type="EMBL" id="CAI9619878.1"/>
    </source>
</evidence>
<feature type="disulfide bond" evidence="7">
    <location>
        <begin position="41"/>
        <end position="105"/>
    </location>
</feature>
<dbReference type="PANTHER" id="PTHR48071">
    <property type="entry name" value="SRCR DOMAIN-CONTAINING PROTEIN"/>
    <property type="match status" value="1"/>
</dbReference>
<accession>A0ABN9HJS4</accession>
<keyword evidence="3" id="KW-0732">Signal</keyword>
<dbReference type="Gene3D" id="3.10.250.10">
    <property type="entry name" value="SRCR-like domain"/>
    <property type="match status" value="2"/>
</dbReference>
<evidence type="ECO:0000256" key="6">
    <source>
        <dbReference type="ARBA" id="ARBA00023180"/>
    </source>
</evidence>
<dbReference type="SMART" id="SM00202">
    <property type="entry name" value="SR"/>
    <property type="match status" value="2"/>
</dbReference>
<feature type="disulfide bond" evidence="7">
    <location>
        <begin position="85"/>
        <end position="95"/>
    </location>
</feature>
<dbReference type="PROSITE" id="PS50287">
    <property type="entry name" value="SRCR_2"/>
    <property type="match status" value="2"/>
</dbReference>
<feature type="disulfide bond" evidence="7">
    <location>
        <begin position="191"/>
        <end position="201"/>
    </location>
</feature>
<comment type="caution">
    <text evidence="7">Lacks conserved residue(s) required for the propagation of feature annotation.</text>
</comment>
<name>A0ABN9HJS4_9NEOB</name>
<evidence type="ECO:0000256" key="7">
    <source>
        <dbReference type="PROSITE-ProRule" id="PRU00196"/>
    </source>
</evidence>
<dbReference type="Proteomes" id="UP001162483">
    <property type="component" value="Unassembled WGS sequence"/>
</dbReference>
<dbReference type="Pfam" id="PF00530">
    <property type="entry name" value="SRCR"/>
    <property type="match status" value="2"/>
</dbReference>
<evidence type="ECO:0000256" key="5">
    <source>
        <dbReference type="ARBA" id="ARBA00023157"/>
    </source>
</evidence>
<gene>
    <name evidence="9" type="ORF">SPARVUS_LOCUS15898152</name>
</gene>
<evidence type="ECO:0000256" key="1">
    <source>
        <dbReference type="ARBA" id="ARBA00004613"/>
    </source>
</evidence>
<evidence type="ECO:0000256" key="3">
    <source>
        <dbReference type="ARBA" id="ARBA00022729"/>
    </source>
</evidence>
<keyword evidence="10" id="KW-1185">Reference proteome</keyword>
<feature type="domain" description="SRCR" evidence="8">
    <location>
        <begin position="121"/>
        <end position="222"/>
    </location>
</feature>
<dbReference type="SUPFAM" id="SSF56487">
    <property type="entry name" value="SRCR-like"/>
    <property type="match status" value="2"/>
</dbReference>
<comment type="subcellular location">
    <subcellularLocation>
        <location evidence="1">Secreted</location>
    </subcellularLocation>
</comment>
<reference evidence="9" key="1">
    <citation type="submission" date="2023-05" db="EMBL/GenBank/DDBJ databases">
        <authorList>
            <person name="Stuckert A."/>
        </authorList>
    </citation>
    <scope>NUCLEOTIDE SEQUENCE</scope>
</reference>